<dbReference type="InterPro" id="IPR050173">
    <property type="entry name" value="ABC_transporter_C-like"/>
</dbReference>
<dbReference type="Gene3D" id="1.20.1560.10">
    <property type="entry name" value="ABC transporter type 1, transmembrane domain"/>
    <property type="match status" value="2"/>
</dbReference>
<keyword evidence="3 8" id="KW-0812">Transmembrane</keyword>
<dbReference type="FunFam" id="1.20.1560.10:FF:000066">
    <property type="entry name" value="ABC multidrug transporter (Eurofung)"/>
    <property type="match status" value="1"/>
</dbReference>
<evidence type="ECO:0000259" key="10">
    <source>
        <dbReference type="PROSITE" id="PS50929"/>
    </source>
</evidence>
<comment type="subcellular location">
    <subcellularLocation>
        <location evidence="1">Membrane</location>
        <topology evidence="1">Multi-pass membrane protein</topology>
    </subcellularLocation>
</comment>
<keyword evidence="5" id="KW-0067">ATP-binding</keyword>
<feature type="transmembrane region" description="Helical" evidence="8">
    <location>
        <begin position="409"/>
        <end position="430"/>
    </location>
</feature>
<evidence type="ECO:0000256" key="7">
    <source>
        <dbReference type="ARBA" id="ARBA00023136"/>
    </source>
</evidence>
<accession>A0A8H2W177</accession>
<dbReference type="Pfam" id="PF00005">
    <property type="entry name" value="ABC_tran"/>
    <property type="match status" value="2"/>
</dbReference>
<dbReference type="CDD" id="cd18580">
    <property type="entry name" value="ABC_6TM_ABCC_D2"/>
    <property type="match status" value="1"/>
</dbReference>
<dbReference type="CDD" id="cd03250">
    <property type="entry name" value="ABCC_MRP_domain1"/>
    <property type="match status" value="1"/>
</dbReference>
<feature type="transmembrane region" description="Helical" evidence="8">
    <location>
        <begin position="32"/>
        <end position="49"/>
    </location>
</feature>
<dbReference type="Proteomes" id="UP000624404">
    <property type="component" value="Unassembled WGS sequence"/>
</dbReference>
<evidence type="ECO:0000313" key="11">
    <source>
        <dbReference type="EMBL" id="CAD6447740.1"/>
    </source>
</evidence>
<evidence type="ECO:0000256" key="8">
    <source>
        <dbReference type="SAM" id="Phobius"/>
    </source>
</evidence>
<evidence type="ECO:0000256" key="4">
    <source>
        <dbReference type="ARBA" id="ARBA00022741"/>
    </source>
</evidence>
<dbReference type="SUPFAM" id="SSF52540">
    <property type="entry name" value="P-loop containing nucleoside triphosphate hydrolases"/>
    <property type="match status" value="2"/>
</dbReference>
<feature type="domain" description="ABC transporter" evidence="9">
    <location>
        <begin position="125"/>
        <end position="353"/>
    </location>
</feature>
<dbReference type="GO" id="GO:0016020">
    <property type="term" value="C:membrane"/>
    <property type="evidence" value="ECO:0007669"/>
    <property type="project" value="UniProtKB-SubCell"/>
</dbReference>
<dbReference type="GO" id="GO:0005524">
    <property type="term" value="F:ATP binding"/>
    <property type="evidence" value="ECO:0007669"/>
    <property type="project" value="UniProtKB-KW"/>
</dbReference>
<feature type="transmembrane region" description="Helical" evidence="8">
    <location>
        <begin position="667"/>
        <end position="688"/>
    </location>
</feature>
<keyword evidence="4" id="KW-0547">Nucleotide-binding</keyword>
<keyword evidence="7 8" id="KW-0472">Membrane</keyword>
<dbReference type="PROSITE" id="PS50929">
    <property type="entry name" value="ABC_TM1F"/>
    <property type="match status" value="1"/>
</dbReference>
<dbReference type="InterPro" id="IPR017871">
    <property type="entry name" value="ABC_transporter-like_CS"/>
</dbReference>
<dbReference type="InterPro" id="IPR036640">
    <property type="entry name" value="ABC1_TM_sf"/>
</dbReference>
<dbReference type="PANTHER" id="PTHR24223:SF399">
    <property type="entry name" value="ABC TRANSPORTER ATNG"/>
    <property type="match status" value="1"/>
</dbReference>
<evidence type="ECO:0000256" key="5">
    <source>
        <dbReference type="ARBA" id="ARBA00022840"/>
    </source>
</evidence>
<feature type="transmembrane region" description="Helical" evidence="8">
    <location>
        <begin position="539"/>
        <end position="562"/>
    </location>
</feature>
<dbReference type="SUPFAM" id="SSF90123">
    <property type="entry name" value="ABC transporter transmembrane region"/>
    <property type="match status" value="1"/>
</dbReference>
<sequence length="920" mass="101361">MLQVLGPVVTFALFTIIGRVRGDQGLLVTQAFTSLTVLSLIGSPLLILIQTFPQMMSAIGSFTRIQEFLISECRKDDRIYLQDSPTHQTFVSANVSVGAHSSQVGTIEMKPLVKAKSSISKGIAISVVDATFGWTQGGQATLEEINIMIQASSLTMIVGPVGCGKSTLVKSFLGETRVSKGFVYVSSREMSFCDQSSWLYNATARQNIIGVYDFEPLWYETVINACALQKDMYDLPLGDQTILDSRGTAISGGQKQRIVIARAIYSRKKIAIFDDVLTGLDATTEEHVFNSVLGPEGLLNKLGTTVILVTNKFHRLSSANYIIAIGQRQKVLEQGDFTQLKSAGGYMSRLLSQEEPEISVEKENIKPKREATIKKETATASSTELDNRRRKGDLSIYKYFCNASGPRNVALALSMAVLSAFCVVYSTFWLQKWVNANQQSPNEDVAMYLCVYALLGVAALVTLWGFSWQILLVVIPRSGKVLHQNMVKSTLEAPLSFLTTTDVGTTMNRFSQDMQLIDSNLQVSSINTIEGFVLTIMRAIIVCITAKYFAVTIPFGLAAVYLNQRYYLFTSRQLRLLDIEAKAPLYSHFLETLDGLAMIRAYGWQSALQKQNHDLMDAAQKPFYLLACIQRWLAFVLDILTAVLVVIVVVFAVTLRSSMTDGDVGVALVNIISTNQALTMLIISWTGLETAIGAVSRARSFSRDTPSEVRPDVEEIDLEEWPSSGAISFENVSASYSSDSPPILKNINMSIASGEKIGVCGRTGSGKSSLILCLLQMLEIQSGTLKIDNIDLSFLPREIVRTNLNTISQDAVFIEGTIRVNLDPNSCVSDDTIIAALKKVQLWDLIQRQGSLDAKSTNIHLSHGQKQLFCLARALIQKGKILLLDEATSSIVLTRKLPRRCKSLSVQNSKIVRLFLLIMC</sequence>
<evidence type="ECO:0000256" key="6">
    <source>
        <dbReference type="ARBA" id="ARBA00022989"/>
    </source>
</evidence>
<protein>
    <submittedName>
        <fullName evidence="11">04893a59-ec6e-4dbe-9ab5-e37932b4fb87</fullName>
    </submittedName>
</protein>
<organism evidence="11 12">
    <name type="scientific">Sclerotinia trifoliorum</name>
    <dbReference type="NCBI Taxonomy" id="28548"/>
    <lineage>
        <taxon>Eukaryota</taxon>
        <taxon>Fungi</taxon>
        <taxon>Dikarya</taxon>
        <taxon>Ascomycota</taxon>
        <taxon>Pezizomycotina</taxon>
        <taxon>Leotiomycetes</taxon>
        <taxon>Helotiales</taxon>
        <taxon>Sclerotiniaceae</taxon>
        <taxon>Sclerotinia</taxon>
    </lineage>
</organism>
<dbReference type="PROSITE" id="PS50893">
    <property type="entry name" value="ABC_TRANSPORTER_2"/>
    <property type="match status" value="2"/>
</dbReference>
<keyword evidence="6 8" id="KW-1133">Transmembrane helix</keyword>
<evidence type="ECO:0000256" key="3">
    <source>
        <dbReference type="ARBA" id="ARBA00022692"/>
    </source>
</evidence>
<dbReference type="EMBL" id="CAJHIA010000030">
    <property type="protein sequence ID" value="CAD6447740.1"/>
    <property type="molecule type" value="Genomic_DNA"/>
</dbReference>
<feature type="domain" description="ABC transmembrane type-1" evidence="10">
    <location>
        <begin position="410"/>
        <end position="690"/>
    </location>
</feature>
<dbReference type="GO" id="GO:0016887">
    <property type="term" value="F:ATP hydrolysis activity"/>
    <property type="evidence" value="ECO:0007669"/>
    <property type="project" value="InterPro"/>
</dbReference>
<evidence type="ECO:0000313" key="12">
    <source>
        <dbReference type="Proteomes" id="UP000624404"/>
    </source>
</evidence>
<evidence type="ECO:0000256" key="2">
    <source>
        <dbReference type="ARBA" id="ARBA00022448"/>
    </source>
</evidence>
<dbReference type="PANTHER" id="PTHR24223">
    <property type="entry name" value="ATP-BINDING CASSETTE SUB-FAMILY C"/>
    <property type="match status" value="1"/>
</dbReference>
<evidence type="ECO:0000259" key="9">
    <source>
        <dbReference type="PROSITE" id="PS50893"/>
    </source>
</evidence>
<dbReference type="SMART" id="SM00382">
    <property type="entry name" value="AAA"/>
    <property type="match status" value="2"/>
</dbReference>
<dbReference type="GO" id="GO:0140359">
    <property type="term" value="F:ABC-type transporter activity"/>
    <property type="evidence" value="ECO:0007669"/>
    <property type="project" value="InterPro"/>
</dbReference>
<comment type="caution">
    <text evidence="11">The sequence shown here is derived from an EMBL/GenBank/DDBJ whole genome shotgun (WGS) entry which is preliminary data.</text>
</comment>
<gene>
    <name evidence="11" type="ORF">SCLTRI_LOCUS7532</name>
</gene>
<keyword evidence="2" id="KW-0813">Transport</keyword>
<dbReference type="OrthoDB" id="3542736at2759"/>
<dbReference type="AlphaFoldDB" id="A0A8H2W177"/>
<dbReference type="InterPro" id="IPR003593">
    <property type="entry name" value="AAA+_ATPase"/>
</dbReference>
<evidence type="ECO:0000256" key="1">
    <source>
        <dbReference type="ARBA" id="ARBA00004141"/>
    </source>
</evidence>
<dbReference type="InterPro" id="IPR027417">
    <property type="entry name" value="P-loop_NTPase"/>
</dbReference>
<dbReference type="Pfam" id="PF00664">
    <property type="entry name" value="ABC_membrane"/>
    <property type="match status" value="1"/>
</dbReference>
<reference evidence="11" key="1">
    <citation type="submission" date="2020-10" db="EMBL/GenBank/DDBJ databases">
        <authorList>
            <person name="Kusch S."/>
        </authorList>
    </citation>
    <scope>NUCLEOTIDE SEQUENCE</scope>
    <source>
        <strain evidence="11">SwB9</strain>
    </source>
</reference>
<feature type="transmembrane region" description="Helical" evidence="8">
    <location>
        <begin position="632"/>
        <end position="655"/>
    </location>
</feature>
<feature type="domain" description="ABC transporter" evidence="9">
    <location>
        <begin position="727"/>
        <end position="916"/>
    </location>
</feature>
<dbReference type="InterPro" id="IPR044726">
    <property type="entry name" value="ABCC_6TM_D2"/>
</dbReference>
<dbReference type="InterPro" id="IPR011527">
    <property type="entry name" value="ABC1_TM_dom"/>
</dbReference>
<proteinExistence type="predicted"/>
<name>A0A8H2W177_9HELO</name>
<dbReference type="Gene3D" id="3.40.50.300">
    <property type="entry name" value="P-loop containing nucleotide triphosphate hydrolases"/>
    <property type="match status" value="2"/>
</dbReference>
<dbReference type="InterPro" id="IPR003439">
    <property type="entry name" value="ABC_transporter-like_ATP-bd"/>
</dbReference>
<keyword evidence="12" id="KW-1185">Reference proteome</keyword>
<feature type="transmembrane region" description="Helical" evidence="8">
    <location>
        <begin position="445"/>
        <end position="475"/>
    </location>
</feature>
<dbReference type="PROSITE" id="PS00211">
    <property type="entry name" value="ABC_TRANSPORTER_1"/>
    <property type="match status" value="2"/>
</dbReference>